<dbReference type="InterPro" id="IPR008160">
    <property type="entry name" value="Collagen"/>
</dbReference>
<dbReference type="PROSITE" id="PS50871">
    <property type="entry name" value="C1Q"/>
    <property type="match status" value="1"/>
</dbReference>
<reference evidence="9" key="1">
    <citation type="submission" date="2025-08" db="UniProtKB">
        <authorList>
            <consortium name="RefSeq"/>
        </authorList>
    </citation>
    <scope>IDENTIFICATION</scope>
    <source>
        <tissue evidence="9">Gonad</tissue>
    </source>
</reference>
<evidence type="ECO:0000256" key="1">
    <source>
        <dbReference type="ARBA" id="ARBA00004613"/>
    </source>
</evidence>
<evidence type="ECO:0000256" key="5">
    <source>
        <dbReference type="SAM" id="MobiDB-lite"/>
    </source>
</evidence>
<feature type="compositionally biased region" description="Low complexity" evidence="5">
    <location>
        <begin position="95"/>
        <end position="104"/>
    </location>
</feature>
<name>A0A6P4ZDH9_BRABE</name>
<evidence type="ECO:0000256" key="3">
    <source>
        <dbReference type="ARBA" id="ARBA00022729"/>
    </source>
</evidence>
<dbReference type="InterPro" id="IPR008983">
    <property type="entry name" value="Tumour_necrosis_fac-like_dom"/>
</dbReference>
<dbReference type="GO" id="GO:0005576">
    <property type="term" value="C:extracellular region"/>
    <property type="evidence" value="ECO:0007669"/>
    <property type="project" value="UniProtKB-SubCell"/>
</dbReference>
<dbReference type="AlphaFoldDB" id="A0A6P4ZDH9"/>
<sequence>MNKFTVVKTSFRQTSCQNAGDHFTKTRRTPAVKMEARYLFAYVVALATVCTVCTGYTKSKDDFLNQTDQRGCNRCCRGFPGAAGQPGIHGRDGVPGRPGVVGKIGKPGKRGDRGFSGKPGPAGPEGPRGPPGLPGGKGERGPPGSLMQPQKIGFSAARMSDLGDANKPVVLTYEHVFVNQGGFFNNNTGQFLCAVSGTYFFTFHIYKRSGQYETFVRLVHNFLPVVAVHEGDNDDRYDGVSNSVLLRLQRGDRVWLEMPAGFFLYSNALDKLTSFSGFLVFAD</sequence>
<gene>
    <name evidence="9" type="primary">LOC109481244</name>
</gene>
<keyword evidence="6" id="KW-1133">Transmembrane helix</keyword>
<dbReference type="Proteomes" id="UP000515135">
    <property type="component" value="Unplaced"/>
</dbReference>
<accession>A0A6P4ZDH9</accession>
<dbReference type="GeneID" id="109481244"/>
<dbReference type="InterPro" id="IPR001073">
    <property type="entry name" value="C1q_dom"/>
</dbReference>
<dbReference type="Pfam" id="PF01391">
    <property type="entry name" value="Collagen"/>
    <property type="match status" value="1"/>
</dbReference>
<dbReference type="PRINTS" id="PR00007">
    <property type="entry name" value="COMPLEMNTC1Q"/>
</dbReference>
<dbReference type="PANTHER" id="PTHR15427:SF52">
    <property type="entry name" value="C1Q DOMAIN-CONTAINING PROTEIN"/>
    <property type="match status" value="1"/>
</dbReference>
<feature type="transmembrane region" description="Helical" evidence="6">
    <location>
        <begin position="38"/>
        <end position="57"/>
    </location>
</feature>
<dbReference type="SUPFAM" id="SSF49842">
    <property type="entry name" value="TNF-like"/>
    <property type="match status" value="1"/>
</dbReference>
<evidence type="ECO:0000259" key="7">
    <source>
        <dbReference type="PROSITE" id="PS50871"/>
    </source>
</evidence>
<keyword evidence="2" id="KW-0964">Secreted</keyword>
<keyword evidence="3" id="KW-0732">Signal</keyword>
<feature type="compositionally biased region" description="Pro residues" evidence="5">
    <location>
        <begin position="121"/>
        <end position="133"/>
    </location>
</feature>
<evidence type="ECO:0000313" key="9">
    <source>
        <dbReference type="RefSeq" id="XP_019639345.1"/>
    </source>
</evidence>
<evidence type="ECO:0000256" key="4">
    <source>
        <dbReference type="ARBA" id="ARBA00023119"/>
    </source>
</evidence>
<dbReference type="SMART" id="SM00110">
    <property type="entry name" value="C1Q"/>
    <property type="match status" value="1"/>
</dbReference>
<feature type="region of interest" description="Disordered" evidence="5">
    <location>
        <begin position="84"/>
        <end position="147"/>
    </location>
</feature>
<keyword evidence="6" id="KW-0812">Transmembrane</keyword>
<protein>
    <submittedName>
        <fullName evidence="9">Complement C1q tumor necrosis factor-related protein 5-like</fullName>
    </submittedName>
</protein>
<keyword evidence="4" id="KW-0176">Collagen</keyword>
<comment type="subcellular location">
    <subcellularLocation>
        <location evidence="1">Secreted</location>
    </subcellularLocation>
</comment>
<dbReference type="RefSeq" id="XP_019639345.1">
    <property type="nucleotide sequence ID" value="XM_019783786.1"/>
</dbReference>
<organism evidence="8 9">
    <name type="scientific">Branchiostoma belcheri</name>
    <name type="common">Amphioxus</name>
    <dbReference type="NCBI Taxonomy" id="7741"/>
    <lineage>
        <taxon>Eukaryota</taxon>
        <taxon>Metazoa</taxon>
        <taxon>Chordata</taxon>
        <taxon>Cephalochordata</taxon>
        <taxon>Leptocardii</taxon>
        <taxon>Amphioxiformes</taxon>
        <taxon>Branchiostomatidae</taxon>
        <taxon>Branchiostoma</taxon>
    </lineage>
</organism>
<evidence type="ECO:0000256" key="6">
    <source>
        <dbReference type="SAM" id="Phobius"/>
    </source>
</evidence>
<evidence type="ECO:0000256" key="2">
    <source>
        <dbReference type="ARBA" id="ARBA00022525"/>
    </source>
</evidence>
<keyword evidence="6" id="KW-0472">Membrane</keyword>
<dbReference type="KEGG" id="bbel:109481244"/>
<dbReference type="InterPro" id="IPR050392">
    <property type="entry name" value="Collagen/C1q_domain"/>
</dbReference>
<proteinExistence type="predicted"/>
<feature type="domain" description="C1q" evidence="7">
    <location>
        <begin position="147"/>
        <end position="283"/>
    </location>
</feature>
<dbReference type="Gene3D" id="2.60.120.40">
    <property type="match status" value="1"/>
</dbReference>
<evidence type="ECO:0000313" key="8">
    <source>
        <dbReference type="Proteomes" id="UP000515135"/>
    </source>
</evidence>
<dbReference type="Pfam" id="PF00386">
    <property type="entry name" value="C1q"/>
    <property type="match status" value="1"/>
</dbReference>
<dbReference type="PANTHER" id="PTHR15427">
    <property type="entry name" value="EMILIN ELASTIN MICROFIBRIL INTERFACE-LOCATED PROTEIN ELASTIN MICROFIBRIL INTERFACER"/>
    <property type="match status" value="1"/>
</dbReference>
<keyword evidence="8" id="KW-1185">Reference proteome</keyword>
<dbReference type="OrthoDB" id="6154955at2759"/>